<feature type="coiled-coil region" evidence="1">
    <location>
        <begin position="676"/>
        <end position="731"/>
    </location>
</feature>
<protein>
    <submittedName>
        <fullName evidence="5">Uncharacterized protein</fullName>
    </submittedName>
</protein>
<feature type="region of interest" description="Disordered" evidence="2">
    <location>
        <begin position="223"/>
        <end position="396"/>
    </location>
</feature>
<organism evidence="5 6">
    <name type="scientific">Magallana gigas</name>
    <name type="common">Pacific oyster</name>
    <name type="synonym">Crassostrea gigas</name>
    <dbReference type="NCBI Taxonomy" id="29159"/>
    <lineage>
        <taxon>Eukaryota</taxon>
        <taxon>Metazoa</taxon>
        <taxon>Spiralia</taxon>
        <taxon>Lophotrochozoa</taxon>
        <taxon>Mollusca</taxon>
        <taxon>Bivalvia</taxon>
        <taxon>Autobranchia</taxon>
        <taxon>Pteriomorphia</taxon>
        <taxon>Ostreida</taxon>
        <taxon>Ostreoidea</taxon>
        <taxon>Ostreidae</taxon>
        <taxon>Magallana</taxon>
    </lineage>
</organism>
<feature type="region of interest" description="Disordered" evidence="2">
    <location>
        <begin position="585"/>
        <end position="612"/>
    </location>
</feature>
<evidence type="ECO:0000256" key="4">
    <source>
        <dbReference type="SAM" id="SignalP"/>
    </source>
</evidence>
<name>A0A8W8IS51_MAGGI</name>
<sequence length="744" mass="83519">MVVAAKNILLHLCVISNFILIGNKGLAHAQNCLKSAETVQVVKNCPENQREWEEAAQRKNCLVIQKYENCSKVEYHCLVNEFRNETIEVCTNSKYLQGYCPHYNLNEARNDYNKKCLEYSYPCNCSNRYLSTEAYKLQCCYNGTNGDSREIPIDNNSDKNSNGHLGLWIVLGIVGGLMGIVFSVFLACVIYGITGQKKPIYEALQIWRNISCKSPICACLSSGSEKDEHGNYRSLTNTTTNDTIVKHGSEEKSSLLEGREDNLNSGTNEGSEKDEHDSYHPLPNATTNDTIVKHGSEETNALLRGRKDNLNSVTNESPTSEEYNSTLETSADSSAMEGNSNSAKPASHLTPVTNNSNSLTSEENDPKPEATASQTQMAASSNFETYEEDGSKPEAISSEAAASVLPISNATSNSNEKSVTDNNAPVMQVSDPRTEGLCPNPIAKCDDALNTTGIKELPLTVRVKQLELDKEDLKKRLYPAYFGYMDLMIYEIKSTMQKIKAMERESSANPAVIMDKLKTKVTELEKSIQDRNRQLDELGLDSYGNDDQLERSNSRRRHRPKTKVKETPTKLEKKSLVGIHVEYRSEEDTVQISNDNEQKKEGETSAEVETFSNPKRSTDVWVEPTTLASLDDSQFDNGDEDCRFQKKTSCVQIDTAIKTFEDFREEYYESNPPADIKILEDRVSEVENDIKFLLEASRFIDSAERGKENKLDLINNSLKELNDNIDRLKKDFSFCFLENDLLSM</sequence>
<dbReference type="AlphaFoldDB" id="A0A8W8IS51"/>
<evidence type="ECO:0000256" key="1">
    <source>
        <dbReference type="SAM" id="Coils"/>
    </source>
</evidence>
<keyword evidence="3" id="KW-1133">Transmembrane helix</keyword>
<evidence type="ECO:0000313" key="5">
    <source>
        <dbReference type="EnsemblMetazoa" id="G15609.1:cds"/>
    </source>
</evidence>
<keyword evidence="6" id="KW-1185">Reference proteome</keyword>
<keyword evidence="1" id="KW-0175">Coiled coil</keyword>
<evidence type="ECO:0000256" key="2">
    <source>
        <dbReference type="SAM" id="MobiDB-lite"/>
    </source>
</evidence>
<feature type="compositionally biased region" description="Basic and acidic residues" evidence="2">
    <location>
        <begin position="270"/>
        <end position="279"/>
    </location>
</feature>
<feature type="region of interest" description="Disordered" evidence="2">
    <location>
        <begin position="535"/>
        <end position="570"/>
    </location>
</feature>
<proteinExistence type="predicted"/>
<feature type="compositionally biased region" description="Low complexity" evidence="2">
    <location>
        <begin position="370"/>
        <end position="381"/>
    </location>
</feature>
<dbReference type="Proteomes" id="UP000005408">
    <property type="component" value="Unassembled WGS sequence"/>
</dbReference>
<keyword evidence="4" id="KW-0732">Signal</keyword>
<evidence type="ECO:0000313" key="6">
    <source>
        <dbReference type="Proteomes" id="UP000005408"/>
    </source>
</evidence>
<accession>A0A8W8IS51</accession>
<feature type="compositionally biased region" description="Polar residues" evidence="2">
    <location>
        <begin position="233"/>
        <end position="243"/>
    </location>
</feature>
<keyword evidence="3" id="KW-0812">Transmembrane</keyword>
<keyword evidence="3" id="KW-0472">Membrane</keyword>
<feature type="transmembrane region" description="Helical" evidence="3">
    <location>
        <begin position="165"/>
        <end position="193"/>
    </location>
</feature>
<feature type="compositionally biased region" description="Basic and acidic residues" evidence="2">
    <location>
        <begin position="244"/>
        <end position="262"/>
    </location>
</feature>
<feature type="signal peptide" evidence="4">
    <location>
        <begin position="1"/>
        <end position="29"/>
    </location>
</feature>
<feature type="chain" id="PRO_5036471478" evidence="4">
    <location>
        <begin position="30"/>
        <end position="744"/>
    </location>
</feature>
<reference evidence="5" key="1">
    <citation type="submission" date="2022-08" db="UniProtKB">
        <authorList>
            <consortium name="EnsemblMetazoa"/>
        </authorList>
    </citation>
    <scope>IDENTIFICATION</scope>
    <source>
        <strain evidence="5">05x7-T-G4-1.051#20</strain>
    </source>
</reference>
<evidence type="ECO:0000256" key="3">
    <source>
        <dbReference type="SAM" id="Phobius"/>
    </source>
</evidence>
<dbReference type="EnsemblMetazoa" id="G15609.1">
    <property type="protein sequence ID" value="G15609.1:cds"/>
    <property type="gene ID" value="G15609"/>
</dbReference>
<feature type="compositionally biased region" description="Polar residues" evidence="2">
    <location>
        <begin position="310"/>
        <end position="344"/>
    </location>
</feature>